<dbReference type="AlphaFoldDB" id="A0AAP3ETQ6"/>
<evidence type="ECO:0000313" key="4">
    <source>
        <dbReference type="EMBL" id="MCV7629784.1"/>
    </source>
</evidence>
<accession>A0AAP3ETQ6</accession>
<keyword evidence="4" id="KW-0238">DNA-binding</keyword>
<evidence type="ECO:0000259" key="3">
    <source>
        <dbReference type="Pfam" id="PF24481"/>
    </source>
</evidence>
<dbReference type="Gene3D" id="1.10.287.1490">
    <property type="match status" value="1"/>
</dbReference>
<evidence type="ECO:0000313" key="5">
    <source>
        <dbReference type="Proteomes" id="UP001205867"/>
    </source>
</evidence>
<dbReference type="EMBL" id="JALXKZ020000036">
    <property type="protein sequence ID" value="MCV7629784.1"/>
    <property type="molecule type" value="Genomic_DNA"/>
</dbReference>
<feature type="domain" description="CT398-like coiled coil hairpin" evidence="3">
    <location>
        <begin position="17"/>
        <end position="196"/>
    </location>
</feature>
<dbReference type="Proteomes" id="UP001205867">
    <property type="component" value="Unassembled WGS sequence"/>
</dbReference>
<organism evidence="4 5">
    <name type="scientific">Micrococcus luteus</name>
    <name type="common">Micrococcus lysodeikticus</name>
    <dbReference type="NCBI Taxonomy" id="1270"/>
    <lineage>
        <taxon>Bacteria</taxon>
        <taxon>Bacillati</taxon>
        <taxon>Actinomycetota</taxon>
        <taxon>Actinomycetes</taxon>
        <taxon>Micrococcales</taxon>
        <taxon>Micrococcaceae</taxon>
        <taxon>Micrococcus</taxon>
    </lineage>
</organism>
<name>A0AAP3ETQ6_MICLU</name>
<evidence type="ECO:0000256" key="2">
    <source>
        <dbReference type="SAM" id="MobiDB-lite"/>
    </source>
</evidence>
<gene>
    <name evidence="4" type="ORF">M3A82_010635</name>
</gene>
<dbReference type="GO" id="GO:0003677">
    <property type="term" value="F:DNA binding"/>
    <property type="evidence" value="ECO:0007669"/>
    <property type="project" value="UniProtKB-KW"/>
</dbReference>
<comment type="caution">
    <text evidence="4">The sequence shown here is derived from an EMBL/GenBank/DDBJ whole genome shotgun (WGS) entry which is preliminary data.</text>
</comment>
<proteinExistence type="predicted"/>
<dbReference type="InterPro" id="IPR056003">
    <property type="entry name" value="CT398_CC_hairpin"/>
</dbReference>
<sequence length="244" mass="26150">MSEVTAPPAVQARLLELQELDTALDQARAAVRQLKADPEHARLRARAQEFEEALPGLQDAARTADRAGAEATEKAAATRARRDRTRERLETGQGGPKELQAMQHEDDTLTALLDDHEAAALEAMEAADAAESRLSRGHAALERARAEVEARAAEVRREGQAVTQRGRDLIQRRAALAAEFPASLLALYEQARERNGGIGAARLVGNRSAAAGTELSPAEVARIRALPPAAVARCPESGAILIRD</sequence>
<evidence type="ECO:0000256" key="1">
    <source>
        <dbReference type="SAM" id="Coils"/>
    </source>
</evidence>
<dbReference type="Pfam" id="PF24481">
    <property type="entry name" value="CT398_CC"/>
    <property type="match status" value="1"/>
</dbReference>
<feature type="compositionally biased region" description="Basic and acidic residues" evidence="2">
    <location>
        <begin position="62"/>
        <end position="73"/>
    </location>
</feature>
<keyword evidence="1" id="KW-0175">Coiled coil</keyword>
<feature type="coiled-coil region" evidence="1">
    <location>
        <begin position="113"/>
        <end position="158"/>
    </location>
</feature>
<feature type="region of interest" description="Disordered" evidence="2">
    <location>
        <begin position="54"/>
        <end position="95"/>
    </location>
</feature>
<protein>
    <submittedName>
        <fullName evidence="4">DNA-binding protein</fullName>
    </submittedName>
</protein>
<reference evidence="4" key="1">
    <citation type="submission" date="2023-06" db="EMBL/GenBank/DDBJ databases">
        <title>lsaBGC provides a comprehensive framework for evolutionary analysis of biosynthetic gene clusters within focal taxa.</title>
        <authorList>
            <person name="Salamzade R."/>
            <person name="Sandstrom S."/>
            <person name="Kalan L.R."/>
        </authorList>
    </citation>
    <scope>NUCLEOTIDE SEQUENCE</scope>
    <source>
        <strain evidence="4">P3-SID899</strain>
    </source>
</reference>
<dbReference type="RefSeq" id="WP_002856832.1">
    <property type="nucleotide sequence ID" value="NZ_CP082331.1"/>
</dbReference>